<dbReference type="AlphaFoldDB" id="A0A1I7U0W3"/>
<organism evidence="1 2">
    <name type="scientific">Caenorhabditis tropicalis</name>
    <dbReference type="NCBI Taxonomy" id="1561998"/>
    <lineage>
        <taxon>Eukaryota</taxon>
        <taxon>Metazoa</taxon>
        <taxon>Ecdysozoa</taxon>
        <taxon>Nematoda</taxon>
        <taxon>Chromadorea</taxon>
        <taxon>Rhabditida</taxon>
        <taxon>Rhabditina</taxon>
        <taxon>Rhabditomorpha</taxon>
        <taxon>Rhabditoidea</taxon>
        <taxon>Rhabditidae</taxon>
        <taxon>Peloderinae</taxon>
        <taxon>Caenorhabditis</taxon>
    </lineage>
</organism>
<keyword evidence="1" id="KW-1185">Reference proteome</keyword>
<name>A0A1I7U0W3_9PELO</name>
<evidence type="ECO:0000313" key="1">
    <source>
        <dbReference type="Proteomes" id="UP000095282"/>
    </source>
</evidence>
<sequence>MKQVGEKQEEKVTIVVQGFSTENFVSTSSETVGPVKIRMILILVEAICKTIHFLVFVQLKSSDEAAQMEKN</sequence>
<dbReference type="Proteomes" id="UP000095282">
    <property type="component" value="Unplaced"/>
</dbReference>
<reference evidence="2" key="1">
    <citation type="submission" date="2016-11" db="UniProtKB">
        <authorList>
            <consortium name="WormBaseParasite"/>
        </authorList>
    </citation>
    <scope>IDENTIFICATION</scope>
</reference>
<protein>
    <submittedName>
        <fullName evidence="2">Ovule protein</fullName>
    </submittedName>
</protein>
<accession>A0A1I7U0W3</accession>
<proteinExistence type="predicted"/>
<evidence type="ECO:0000313" key="2">
    <source>
        <dbReference type="WBParaSite" id="Csp11.Scaffold629.g13740.t1"/>
    </source>
</evidence>
<dbReference type="WBParaSite" id="Csp11.Scaffold629.g13740.t1">
    <property type="protein sequence ID" value="Csp11.Scaffold629.g13740.t1"/>
    <property type="gene ID" value="Csp11.Scaffold629.g13740"/>
</dbReference>